<dbReference type="Proteomes" id="UP000765509">
    <property type="component" value="Unassembled WGS sequence"/>
</dbReference>
<feature type="non-terminal residue" evidence="2">
    <location>
        <position position="162"/>
    </location>
</feature>
<dbReference type="Pfam" id="PF22936">
    <property type="entry name" value="Pol_BBD"/>
    <property type="match status" value="1"/>
</dbReference>
<organism evidence="2 3">
    <name type="scientific">Austropuccinia psidii MF-1</name>
    <dbReference type="NCBI Taxonomy" id="1389203"/>
    <lineage>
        <taxon>Eukaryota</taxon>
        <taxon>Fungi</taxon>
        <taxon>Dikarya</taxon>
        <taxon>Basidiomycota</taxon>
        <taxon>Pucciniomycotina</taxon>
        <taxon>Pucciniomycetes</taxon>
        <taxon>Pucciniales</taxon>
        <taxon>Sphaerophragmiaceae</taxon>
        <taxon>Austropuccinia</taxon>
    </lineage>
</organism>
<proteinExistence type="predicted"/>
<reference evidence="2" key="1">
    <citation type="submission" date="2021-03" db="EMBL/GenBank/DDBJ databases">
        <title>Draft genome sequence of rust myrtle Austropuccinia psidii MF-1, a brazilian biotype.</title>
        <authorList>
            <person name="Quecine M.C."/>
            <person name="Pachon D.M.R."/>
            <person name="Bonatelli M.L."/>
            <person name="Correr F.H."/>
            <person name="Franceschini L.M."/>
            <person name="Leite T.F."/>
            <person name="Margarido G.R.A."/>
            <person name="Almeida C.A."/>
            <person name="Ferrarezi J.A."/>
            <person name="Labate C.A."/>
        </authorList>
    </citation>
    <scope>NUCLEOTIDE SEQUENCE</scope>
    <source>
        <strain evidence="2">MF-1</strain>
    </source>
</reference>
<feature type="domain" description="Retrovirus-related Pol polyprotein from transposon TNT 1-94-like beta-barrel" evidence="1">
    <location>
        <begin position="1"/>
        <end position="70"/>
    </location>
</feature>
<keyword evidence="3" id="KW-1185">Reference proteome</keyword>
<sequence length="162" mass="17959">MFNSHRYFNSFIQIPEINISTGDLASTLVSVGTGTAIILCGNQTLTLENSLLVPRLNCNLVSLITLNHKRMVIQREGDSFTLSTNEKGSIYGKIANNLMHIEFSIPEIQSTAAPLNLWHERLGHPGNLVIKEMGLPPVNTACSTCDLNKMNMLPFKYHFGDL</sequence>
<dbReference type="InterPro" id="IPR054722">
    <property type="entry name" value="PolX-like_BBD"/>
</dbReference>
<accession>A0A9Q3EV04</accession>
<dbReference type="EMBL" id="AVOT02033794">
    <property type="protein sequence ID" value="MBW0527759.1"/>
    <property type="molecule type" value="Genomic_DNA"/>
</dbReference>
<name>A0A9Q3EV04_9BASI</name>
<dbReference type="AlphaFoldDB" id="A0A9Q3EV04"/>
<evidence type="ECO:0000313" key="2">
    <source>
        <dbReference type="EMBL" id="MBW0527759.1"/>
    </source>
</evidence>
<comment type="caution">
    <text evidence="2">The sequence shown here is derived from an EMBL/GenBank/DDBJ whole genome shotgun (WGS) entry which is preliminary data.</text>
</comment>
<evidence type="ECO:0000313" key="3">
    <source>
        <dbReference type="Proteomes" id="UP000765509"/>
    </source>
</evidence>
<gene>
    <name evidence="2" type="ORF">O181_067474</name>
</gene>
<protein>
    <recommendedName>
        <fullName evidence="1">Retrovirus-related Pol polyprotein from transposon TNT 1-94-like beta-barrel domain-containing protein</fullName>
    </recommendedName>
</protein>
<evidence type="ECO:0000259" key="1">
    <source>
        <dbReference type="Pfam" id="PF22936"/>
    </source>
</evidence>